<protein>
    <submittedName>
        <fullName evidence="4">Uncharacterized protein</fullName>
    </submittedName>
</protein>
<feature type="region of interest" description="Disordered" evidence="3">
    <location>
        <begin position="920"/>
        <end position="956"/>
    </location>
</feature>
<keyword evidence="1" id="KW-0378">Hydrolase</keyword>
<dbReference type="PANTHER" id="PTHR12187">
    <property type="entry name" value="AGAP000124-PA"/>
    <property type="match status" value="1"/>
</dbReference>
<gene>
    <name evidence="4" type="ORF">ACHAXA_002224</name>
</gene>
<dbReference type="InterPro" id="IPR039034">
    <property type="entry name" value="INPP4"/>
</dbReference>
<keyword evidence="5" id="KW-1185">Reference proteome</keyword>
<accession>A0ABD3RX19</accession>
<proteinExistence type="predicted"/>
<dbReference type="EMBL" id="JALLPB020000135">
    <property type="protein sequence ID" value="KAL3816738.1"/>
    <property type="molecule type" value="Genomic_DNA"/>
</dbReference>
<dbReference type="GO" id="GO:0016788">
    <property type="term" value="F:hydrolase activity, acting on ester bonds"/>
    <property type="evidence" value="ECO:0007669"/>
    <property type="project" value="UniProtKB-ARBA"/>
</dbReference>
<sequence length="1447" mass="152933">MSVNNPFSMFDPFASVPPSTAQSSSSSSSSSSESSSSLSRVGMAPASSAAGGRNPFDVFGASFVGQIQQHLPTTKPQPPPSLPFCSSSSTNVVAIPSSSPTPRYRRVVPYDNRAYSTLETNWDPWLAAGGSKGNIGVNATYLIVKANLAESDVSAESALRWSAGRSAGAIAGKGASSLASKNEFRPTPSIGTAVGGGGGIVIGGGGTAPTPTASRGLGLLKSGLRKAQRSIEQSVTTIAMRADGGKNPDQACVSLHYLSSNNGTSTNGRMADAIGASSTTTGVEVADVCLSRTEWVELPSSSSLGGGIPFSMPLCLPDLDFLDTTVRPVRLTLRLYLRSGAALLKAVANREYCIGEGTFSYSSVVKPFRMSSSGRIATTPLVVVPFVAGMLAEMMTSSSSSAPYSPDGGRGGASLRLTAIPRAKFAPTCTHGWTLADPIAMASTSGTRDMFQLPLDQGYAFPLDDDNNYNGNNVSLFANERAVESTLVLPLATACSRLFAAAASRSASHASDALSRTREKESLHINVDDRGEDPAHIDGTALVEVGLVALVLSGPVPPSMLSSSSSSPRGDLWTLDSALPLCGIGGVEVPSIRTGISFQPPHSVFEESLGVGSCPLLDDVAGAGLVAGIGVTNAMEAIAVRFRPRILVAEDDLLPGVAGTRADGRYVGSIRVETAVANPNVDTIAMTVGANSCVEGLIELEDCLNRRGDADSAGKVPTLAPAFDSNTGRRIGTFVLLLRVTSNPDRVLPPLMASIDYSSPASSGLLSAVGLDTLMEDSGLAPNIDCDAPKPGALSVAGSTNPGAMRRRQVATMGNFLTPRYLAHQANVVRDRDAKIFGERYAKYSQSVLSAISPEIIADDETGVPLFKRHAPRPFRPSHSRGDTLLTGIGFNVHVQSLSLNIVQDGQRPSQVGVTQSVTHGAPADHAKGFGGQPSGRDKDGKKSSLLAPDEMAPRGGLRKLESRRLEIAKELDECVTALIGAVGDHFRSRSQAATMRQQSVIPSAARPSRHVPPNLPAVTHYRAKAIECAQRLHSLTWDVAVRRANCFSQALGIAVTSYMASLSDGGPGWSNGEVWARHGYLITFEGLLSAVGKELGMIEDASVAISMLRMVSVVLVSDNANSSPSPDQQRIPVPHSPCVRWVCLKYLTTYGSHSKTQYILDIGLDPSYYQSRLPDSLKNGQAVRFYPVLFQMGVDIRQWGVNAGRSVASQIKEKPKQSGGADLSDLDNAIDAGEIDRGGSFLDDGDEDDEDDGEVADDEILYVLNVEGYRKLNAYAHSVNPISPGVTAALAPAPVFDSSEQQQQAQQLPTHPSLVLLGEAVKASAGKMEHSVLDRAATACQRFYGGSTVFCKSGKDRTAMQVTFKQAQFVQRFIDRKGGSLLEDTQVSYDEVVAKSALMRKYGTRIPVCEKNAGEPKFAFNPLQRKFMPEMLRPDASLCTWSKPET</sequence>
<dbReference type="GO" id="GO:0006629">
    <property type="term" value="P:lipid metabolic process"/>
    <property type="evidence" value="ECO:0007669"/>
    <property type="project" value="UniProtKB-KW"/>
</dbReference>
<feature type="region of interest" description="Disordered" evidence="3">
    <location>
        <begin position="1235"/>
        <end position="1256"/>
    </location>
</feature>
<feature type="compositionally biased region" description="Low complexity" evidence="3">
    <location>
        <begin position="23"/>
        <end position="39"/>
    </location>
</feature>
<evidence type="ECO:0000256" key="1">
    <source>
        <dbReference type="ARBA" id="ARBA00022801"/>
    </source>
</evidence>
<evidence type="ECO:0000313" key="5">
    <source>
        <dbReference type="Proteomes" id="UP001530377"/>
    </source>
</evidence>
<dbReference type="PANTHER" id="PTHR12187:SF11">
    <property type="entry name" value="PHOSPHATIDYLINOSITOL-3,4-BISPHOSPHATE 4-PHOSPHATASE"/>
    <property type="match status" value="1"/>
</dbReference>
<evidence type="ECO:0000313" key="4">
    <source>
        <dbReference type="EMBL" id="KAL3816738.1"/>
    </source>
</evidence>
<evidence type="ECO:0000256" key="2">
    <source>
        <dbReference type="ARBA" id="ARBA00023098"/>
    </source>
</evidence>
<organism evidence="4 5">
    <name type="scientific">Cyclostephanos tholiformis</name>
    <dbReference type="NCBI Taxonomy" id="382380"/>
    <lineage>
        <taxon>Eukaryota</taxon>
        <taxon>Sar</taxon>
        <taxon>Stramenopiles</taxon>
        <taxon>Ochrophyta</taxon>
        <taxon>Bacillariophyta</taxon>
        <taxon>Coscinodiscophyceae</taxon>
        <taxon>Thalassiosirophycidae</taxon>
        <taxon>Stephanodiscales</taxon>
        <taxon>Stephanodiscaceae</taxon>
        <taxon>Cyclostephanos</taxon>
    </lineage>
</organism>
<name>A0ABD3RX19_9STRA</name>
<reference evidence="4 5" key="1">
    <citation type="submission" date="2024-10" db="EMBL/GenBank/DDBJ databases">
        <title>Updated reference genomes for cyclostephanoid diatoms.</title>
        <authorList>
            <person name="Roberts W.R."/>
            <person name="Alverson A.J."/>
        </authorList>
    </citation>
    <scope>NUCLEOTIDE SEQUENCE [LARGE SCALE GENOMIC DNA]</scope>
    <source>
        <strain evidence="4 5">AJA228-03</strain>
    </source>
</reference>
<evidence type="ECO:0000256" key="3">
    <source>
        <dbReference type="SAM" id="MobiDB-lite"/>
    </source>
</evidence>
<comment type="caution">
    <text evidence="4">The sequence shown here is derived from an EMBL/GenBank/DDBJ whole genome shotgun (WGS) entry which is preliminary data.</text>
</comment>
<keyword evidence="2" id="KW-0443">Lipid metabolism</keyword>
<dbReference type="Proteomes" id="UP001530377">
    <property type="component" value="Unassembled WGS sequence"/>
</dbReference>
<feature type="compositionally biased region" description="Acidic residues" evidence="3">
    <location>
        <begin position="1244"/>
        <end position="1256"/>
    </location>
</feature>
<feature type="region of interest" description="Disordered" evidence="3">
    <location>
        <begin position="1"/>
        <end position="49"/>
    </location>
</feature>